<reference evidence="1" key="1">
    <citation type="journal article" date="2019" name="Science">
        <title>Mutation of a bHLH transcription factor allowed almond domestication.</title>
        <authorList>
            <person name="Sanchez-Perez R."/>
            <person name="Pavan S."/>
            <person name="Mazzeo R."/>
            <person name="Moldovan C."/>
            <person name="Aiese Cigliano R."/>
            <person name="Del Cueto J."/>
            <person name="Ricciardi F."/>
            <person name="Lotti C."/>
            <person name="Ricciardi L."/>
            <person name="Dicenta F."/>
            <person name="Lopez-Marques R.L."/>
            <person name="Lindberg Moller B."/>
        </authorList>
    </citation>
    <scope>NUCLEOTIDE SEQUENCE</scope>
</reference>
<dbReference type="EMBL" id="AP019297">
    <property type="protein sequence ID" value="BBG93985.1"/>
    <property type="molecule type" value="Genomic_DNA"/>
</dbReference>
<organism evidence="1">
    <name type="scientific">Prunus dulcis</name>
    <name type="common">Almond</name>
    <name type="synonym">Amygdalus dulcis</name>
    <dbReference type="NCBI Taxonomy" id="3755"/>
    <lineage>
        <taxon>Eukaryota</taxon>
        <taxon>Viridiplantae</taxon>
        <taxon>Streptophyta</taxon>
        <taxon>Embryophyta</taxon>
        <taxon>Tracheophyta</taxon>
        <taxon>Spermatophyta</taxon>
        <taxon>Magnoliopsida</taxon>
        <taxon>eudicotyledons</taxon>
        <taxon>Gunneridae</taxon>
        <taxon>Pentapetalae</taxon>
        <taxon>rosids</taxon>
        <taxon>fabids</taxon>
        <taxon>Rosales</taxon>
        <taxon>Rosaceae</taxon>
        <taxon>Amygdaloideae</taxon>
        <taxon>Amygdaleae</taxon>
        <taxon>Prunus</taxon>
    </lineage>
</organism>
<proteinExistence type="predicted"/>
<gene>
    <name evidence="1" type="ORF">Prudu_002155</name>
</gene>
<sequence>MGDATVAKRPQDKAHDSKTTSAIYQASQLSTSLSSILIVSYFIPPFQAVEIEIEIEIVQLHSDIDWLF</sequence>
<protein>
    <submittedName>
        <fullName evidence="1">RNA-binding family protein with RRM/RBD/RNP motifs</fullName>
    </submittedName>
</protein>
<dbReference type="AlphaFoldDB" id="A0A4Y1QQ43"/>
<accession>A0A4Y1QQ43</accession>
<name>A0A4Y1QQ43_PRUDU</name>
<evidence type="ECO:0000313" key="1">
    <source>
        <dbReference type="EMBL" id="BBG93985.1"/>
    </source>
</evidence>